<name>A0A8S0VU50_CYCAE</name>
<dbReference type="Proteomes" id="UP000467700">
    <property type="component" value="Unassembled WGS sequence"/>
</dbReference>
<dbReference type="OrthoDB" id="3021562at2759"/>
<evidence type="ECO:0000313" key="2">
    <source>
        <dbReference type="Proteomes" id="UP000467700"/>
    </source>
</evidence>
<keyword evidence="2" id="KW-1185">Reference proteome</keyword>
<organism evidence="1 2">
    <name type="scientific">Cyclocybe aegerita</name>
    <name type="common">Black poplar mushroom</name>
    <name type="synonym">Agrocybe aegerita</name>
    <dbReference type="NCBI Taxonomy" id="1973307"/>
    <lineage>
        <taxon>Eukaryota</taxon>
        <taxon>Fungi</taxon>
        <taxon>Dikarya</taxon>
        <taxon>Basidiomycota</taxon>
        <taxon>Agaricomycotina</taxon>
        <taxon>Agaricomycetes</taxon>
        <taxon>Agaricomycetidae</taxon>
        <taxon>Agaricales</taxon>
        <taxon>Agaricineae</taxon>
        <taxon>Bolbitiaceae</taxon>
        <taxon>Cyclocybe</taxon>
    </lineage>
</organism>
<reference evidence="1 2" key="1">
    <citation type="submission" date="2020-01" db="EMBL/GenBank/DDBJ databases">
        <authorList>
            <person name="Gupta K D."/>
        </authorList>
    </citation>
    <scope>NUCLEOTIDE SEQUENCE [LARGE SCALE GENOMIC DNA]</scope>
</reference>
<evidence type="ECO:0000313" key="1">
    <source>
        <dbReference type="EMBL" id="CAA7269559.1"/>
    </source>
</evidence>
<gene>
    <name evidence="1" type="ORF">AAE3_LOCUS11832</name>
</gene>
<protein>
    <submittedName>
        <fullName evidence="1">Uncharacterized protein</fullName>
    </submittedName>
</protein>
<proteinExistence type="predicted"/>
<dbReference type="EMBL" id="CACVBS010000079">
    <property type="protein sequence ID" value="CAA7269559.1"/>
    <property type="molecule type" value="Genomic_DNA"/>
</dbReference>
<accession>A0A8S0VU50</accession>
<sequence length="136" mass="14585">MSYKIGIAFYAQKDYRGRPSSPHWTLVVHRSSYNAPDVLAFQVRQNGPQWFLAHKVEGVSLTAAPTCIGVLHVADVPLASGTSPATIAEFAQTFSSMKEGDDPSGNIGPVLFANWEDDAALALQNEPGLLGFAVPN</sequence>
<dbReference type="AlphaFoldDB" id="A0A8S0VU50"/>
<comment type="caution">
    <text evidence="1">The sequence shown here is derived from an EMBL/GenBank/DDBJ whole genome shotgun (WGS) entry which is preliminary data.</text>
</comment>